<dbReference type="InterPro" id="IPR001789">
    <property type="entry name" value="Sig_transdc_resp-reg_receiver"/>
</dbReference>
<dbReference type="InterPro" id="IPR050595">
    <property type="entry name" value="Bact_response_regulator"/>
</dbReference>
<evidence type="ECO:0000256" key="2">
    <source>
        <dbReference type="PROSITE-ProRule" id="PRU00169"/>
    </source>
</evidence>
<dbReference type="Pfam" id="PF00072">
    <property type="entry name" value="Response_reg"/>
    <property type="match status" value="1"/>
</dbReference>
<dbReference type="InterPro" id="IPR011006">
    <property type="entry name" value="CheY-like_superfamily"/>
</dbReference>
<dbReference type="CDD" id="cd00156">
    <property type="entry name" value="REC"/>
    <property type="match status" value="1"/>
</dbReference>
<accession>A0A250IVK8</accession>
<dbReference type="PANTHER" id="PTHR44591:SF3">
    <property type="entry name" value="RESPONSE REGULATORY DOMAIN-CONTAINING PROTEIN"/>
    <property type="match status" value="1"/>
</dbReference>
<evidence type="ECO:0000256" key="3">
    <source>
        <dbReference type="SAM" id="MobiDB-lite"/>
    </source>
</evidence>
<dbReference type="KEGG" id="cfus:CYFUS_000368"/>
<dbReference type="EMBL" id="CP022098">
    <property type="protein sequence ID" value="ATB34956.1"/>
    <property type="molecule type" value="Genomic_DNA"/>
</dbReference>
<dbReference type="Gene3D" id="3.40.50.2300">
    <property type="match status" value="1"/>
</dbReference>
<proteinExistence type="predicted"/>
<sequence>MKWCARTALLVEAKRSHRCDVKGTGAAMSTILLVDDETELLDLYTEVLELMDHRVLRARDGREALHLAQQRHPDLVVTDWQMPRMTGVELCQHFVQDEELRGIPIIMHSAATDPHAPGVIAFLSKCAELSHFEEVVNQALVDSGAEAQGPPHGPRPGDLSRASRETLWQRDEACSLMH</sequence>
<dbReference type="GO" id="GO:0000160">
    <property type="term" value="P:phosphorelay signal transduction system"/>
    <property type="evidence" value="ECO:0007669"/>
    <property type="project" value="InterPro"/>
</dbReference>
<organism evidence="5 6">
    <name type="scientific">Cystobacter fuscus</name>
    <dbReference type="NCBI Taxonomy" id="43"/>
    <lineage>
        <taxon>Bacteria</taxon>
        <taxon>Pseudomonadati</taxon>
        <taxon>Myxococcota</taxon>
        <taxon>Myxococcia</taxon>
        <taxon>Myxococcales</taxon>
        <taxon>Cystobacterineae</taxon>
        <taxon>Archangiaceae</taxon>
        <taxon>Cystobacter</taxon>
    </lineage>
</organism>
<evidence type="ECO:0000313" key="6">
    <source>
        <dbReference type="Proteomes" id="UP000217257"/>
    </source>
</evidence>
<feature type="modified residue" description="4-aspartylphosphate" evidence="2">
    <location>
        <position position="79"/>
    </location>
</feature>
<dbReference type="PANTHER" id="PTHR44591">
    <property type="entry name" value="STRESS RESPONSE REGULATOR PROTEIN 1"/>
    <property type="match status" value="1"/>
</dbReference>
<dbReference type="Proteomes" id="UP000217257">
    <property type="component" value="Chromosome"/>
</dbReference>
<dbReference type="SUPFAM" id="SSF52172">
    <property type="entry name" value="CheY-like"/>
    <property type="match status" value="1"/>
</dbReference>
<dbReference type="AlphaFoldDB" id="A0A250IVK8"/>
<protein>
    <submittedName>
        <fullName evidence="5">Phosphate regulon response regulator PhoB</fullName>
    </submittedName>
</protein>
<feature type="domain" description="Response regulatory" evidence="4">
    <location>
        <begin position="30"/>
        <end position="140"/>
    </location>
</feature>
<feature type="region of interest" description="Disordered" evidence="3">
    <location>
        <begin position="144"/>
        <end position="164"/>
    </location>
</feature>
<keyword evidence="1 2" id="KW-0597">Phosphoprotein</keyword>
<evidence type="ECO:0000259" key="4">
    <source>
        <dbReference type="PROSITE" id="PS50110"/>
    </source>
</evidence>
<reference evidence="5 6" key="1">
    <citation type="submission" date="2017-06" db="EMBL/GenBank/DDBJ databases">
        <title>Sequencing and comparative analysis of myxobacterial genomes.</title>
        <authorList>
            <person name="Rupp O."/>
            <person name="Goesmann A."/>
            <person name="Sogaard-Andersen L."/>
        </authorList>
    </citation>
    <scope>NUCLEOTIDE SEQUENCE [LARGE SCALE GENOMIC DNA]</scope>
    <source>
        <strain evidence="5 6">DSM 52655</strain>
    </source>
</reference>
<dbReference type="PROSITE" id="PS50110">
    <property type="entry name" value="RESPONSE_REGULATORY"/>
    <property type="match status" value="1"/>
</dbReference>
<name>A0A250IVK8_9BACT</name>
<evidence type="ECO:0000256" key="1">
    <source>
        <dbReference type="ARBA" id="ARBA00022553"/>
    </source>
</evidence>
<dbReference type="SMART" id="SM00448">
    <property type="entry name" value="REC"/>
    <property type="match status" value="1"/>
</dbReference>
<evidence type="ECO:0000313" key="5">
    <source>
        <dbReference type="EMBL" id="ATB34956.1"/>
    </source>
</evidence>
<gene>
    <name evidence="5" type="ORF">CYFUS_000368</name>
</gene>